<dbReference type="InterPro" id="IPR014352">
    <property type="entry name" value="FERM/acyl-CoA-bd_prot_sf"/>
</dbReference>
<feature type="region of interest" description="Disordered" evidence="1">
    <location>
        <begin position="780"/>
        <end position="818"/>
    </location>
</feature>
<dbReference type="InterPro" id="IPR018980">
    <property type="entry name" value="FERM_PH-like_C"/>
</dbReference>
<dbReference type="Gene3D" id="1.20.80.10">
    <property type="match status" value="1"/>
</dbReference>
<dbReference type="SMART" id="SM00295">
    <property type="entry name" value="B41"/>
    <property type="match status" value="1"/>
</dbReference>
<dbReference type="Gene3D" id="3.10.20.90">
    <property type="entry name" value="Phosphatidylinositol 3-kinase Catalytic Subunit, Chain A, domain 1"/>
    <property type="match status" value="1"/>
</dbReference>
<dbReference type="Pfam" id="PF09380">
    <property type="entry name" value="FERM_C"/>
    <property type="match status" value="1"/>
</dbReference>
<dbReference type="InterPro" id="IPR019748">
    <property type="entry name" value="FERM_central"/>
</dbReference>
<protein>
    <recommendedName>
        <fullName evidence="2">FERM domain-containing protein</fullName>
    </recommendedName>
</protein>
<dbReference type="PROSITE" id="PS50057">
    <property type="entry name" value="FERM_3"/>
    <property type="match status" value="1"/>
</dbReference>
<feature type="domain" description="FERM" evidence="2">
    <location>
        <begin position="1"/>
        <end position="348"/>
    </location>
</feature>
<dbReference type="Proteomes" id="UP000050791">
    <property type="component" value="Unassembled WGS sequence"/>
</dbReference>
<feature type="region of interest" description="Disordered" evidence="1">
    <location>
        <begin position="856"/>
        <end position="879"/>
    </location>
</feature>
<dbReference type="InterPro" id="IPR035963">
    <property type="entry name" value="FERM_2"/>
</dbReference>
<name>A0AA85AUJ4_9TREM</name>
<dbReference type="GO" id="GO:0005856">
    <property type="term" value="C:cytoskeleton"/>
    <property type="evidence" value="ECO:0007669"/>
    <property type="project" value="TreeGrafter"/>
</dbReference>
<dbReference type="CDD" id="cd14473">
    <property type="entry name" value="FERM_B-lobe"/>
    <property type="match status" value="1"/>
</dbReference>
<dbReference type="Gene3D" id="2.30.29.30">
    <property type="entry name" value="Pleckstrin-homology domain (PH domain)/Phosphotyrosine-binding domain (PTB)"/>
    <property type="match status" value="1"/>
</dbReference>
<accession>A0AA85AUJ4</accession>
<evidence type="ECO:0000313" key="3">
    <source>
        <dbReference type="Proteomes" id="UP000050791"/>
    </source>
</evidence>
<dbReference type="Pfam" id="PF09379">
    <property type="entry name" value="FERM_N"/>
    <property type="match status" value="1"/>
</dbReference>
<reference evidence="4" key="1">
    <citation type="submission" date="2023-11" db="UniProtKB">
        <authorList>
            <consortium name="WormBaseParasite"/>
        </authorList>
    </citation>
    <scope>IDENTIFICATION</scope>
</reference>
<proteinExistence type="predicted"/>
<sequence>MKLTLLDENFLYYSISAKTKAGKILNNVVTHLKITHPQYFGIKVQDRMHNWKNILFQMKLLDSPPVVEQSVKQASNRQDPQCISSRNVIPVESQPMTSLTEKFISSFRTCGLKSCASTSRPGSTHAYVKNVYKPLTLIYQAYLGIKYYPPDPTIIADEQTRYQIFIQVRNDLISGRMQVDENLFVTLCGLILQSDCGDYGADRLGSNYVKQLLKLPNLNEQLEKRIKIKHEDCRCRQPALVEYQLLDKVKQLSTYGQIKFHMKETISNTACQLCLGPSGVIIEDSRKNLIQFSWLQITGFSHKHKQILIKILNEGTRFTYRCSVDNSETCNSLLETCKNYLNFYRNEISQRIINEPHQSLVNGDLCSNSTAQPICYTNSSLDKTESPFIENESSLLPESNNPIHVTDPVQPVAIVDETNNCKSNRNPRPLYSSLIEFNPGYLVKSPVPSNINTIHDSKCTTDSCDFHHQHHPASHFYFDTNVNDSYHNHYYHPTAIPINPYHVRGTSGVFYRPRGCETVTDIGDHPHIYANRRSHCPKYNHARLIMNDPNEIKFKHRRRSFPKTKHYFIEEDFNEDQFLQKHSSLCPTLHTDNCQFSQCRSNSVARSSAYREFHQLDTILPITTSSFKASPHGRPATSRVPRRSHRILPRPVSRLDRYPERCSSPVTSDDSQDTIENYEKHDANNLHEVEIKNHNNINNNHGFPKISSKSVTNKEDKCKVNHALVASVAQASTLNNSPNRNKLDKETHELIQIRSNEKGMQHIACNSPRDCLMNSSKRVANRKSPISSSPRTPMPITKSNLHLNSCRSNGKPSHQFNSSWNPTKCTINKNDNVFVHHQHPNLPNFSCTRGIDDDKEEIISNNDDDGNNNNDSNENEEYSQGLTDLEHGLFNMNQYATTMNLGTTPTDTSFCSSSMYCVEESETPSLLKNSDINSELCESICTSLIEFQLPPTPSSSHNPNRTIANERVEESNSDSNLPSPPSNDFLYQLRKYKLDNEKQMLESNFENVNCSSNVVENTSNDTGFCSRSENKRGRRLPLLPYERSMPQPIHSDRSIIVSPMVTATSTSSSSPKTTTTERTESMKINRPNVTQFLSPTPSPRMSKTIVDHQIIHHHVLMRCKESTKRKIFYMLMRFQNVILFKNQLPFSFLFCTLLPYISSFRTLLLPTSNSSIDGVLCDRLECSCTCMLYVLPLRRTVNH</sequence>
<dbReference type="WBParaSite" id="SMTH1_105010.3">
    <property type="protein sequence ID" value="SMTH1_105010.3"/>
    <property type="gene ID" value="SMTH1_105010"/>
</dbReference>
<dbReference type="AlphaFoldDB" id="A0AA85AUJ4"/>
<dbReference type="InterPro" id="IPR019749">
    <property type="entry name" value="Band_41_domain"/>
</dbReference>
<dbReference type="InterPro" id="IPR018979">
    <property type="entry name" value="FERM_N"/>
</dbReference>
<organism evidence="3 4">
    <name type="scientific">Schistosoma mattheei</name>
    <dbReference type="NCBI Taxonomy" id="31246"/>
    <lineage>
        <taxon>Eukaryota</taxon>
        <taxon>Metazoa</taxon>
        <taxon>Spiralia</taxon>
        <taxon>Lophotrochozoa</taxon>
        <taxon>Platyhelminthes</taxon>
        <taxon>Trematoda</taxon>
        <taxon>Digenea</taxon>
        <taxon>Strigeidida</taxon>
        <taxon>Schistosomatoidea</taxon>
        <taxon>Schistosomatidae</taxon>
        <taxon>Schistosoma</taxon>
    </lineage>
</organism>
<dbReference type="InterPro" id="IPR000299">
    <property type="entry name" value="FERM_domain"/>
</dbReference>
<dbReference type="SUPFAM" id="SSF47031">
    <property type="entry name" value="Second domain of FERM"/>
    <property type="match status" value="1"/>
</dbReference>
<dbReference type="SUPFAM" id="SSF50729">
    <property type="entry name" value="PH domain-like"/>
    <property type="match status" value="1"/>
</dbReference>
<dbReference type="GO" id="GO:0031032">
    <property type="term" value="P:actomyosin structure organization"/>
    <property type="evidence" value="ECO:0007669"/>
    <property type="project" value="TreeGrafter"/>
</dbReference>
<dbReference type="Pfam" id="PF00373">
    <property type="entry name" value="FERM_M"/>
    <property type="match status" value="1"/>
</dbReference>
<evidence type="ECO:0000259" key="2">
    <source>
        <dbReference type="PROSITE" id="PS50057"/>
    </source>
</evidence>
<dbReference type="InterPro" id="IPR011993">
    <property type="entry name" value="PH-like_dom_sf"/>
</dbReference>
<evidence type="ECO:0000313" key="4">
    <source>
        <dbReference type="WBParaSite" id="SMTH1_105010.3"/>
    </source>
</evidence>
<dbReference type="PANTHER" id="PTHR23280">
    <property type="entry name" value="4.1 G PROTEIN"/>
    <property type="match status" value="1"/>
</dbReference>
<dbReference type="PANTHER" id="PTHR23280:SF21">
    <property type="entry name" value="PROTEIN 4.1 HOMOLOG"/>
    <property type="match status" value="1"/>
</dbReference>
<evidence type="ECO:0000256" key="1">
    <source>
        <dbReference type="SAM" id="MobiDB-lite"/>
    </source>
</evidence>
<dbReference type="SMART" id="SM01196">
    <property type="entry name" value="FERM_C"/>
    <property type="match status" value="1"/>
</dbReference>